<dbReference type="InterPro" id="IPR039918">
    <property type="entry name" value="PPP4R4"/>
</dbReference>
<accession>A0A8J6E0X0</accession>
<evidence type="ECO:0000256" key="1">
    <source>
        <dbReference type="SAM" id="MobiDB-lite"/>
    </source>
</evidence>
<name>A0A8J6E0X0_9EUKA</name>
<dbReference type="Proteomes" id="UP000717585">
    <property type="component" value="Unassembled WGS sequence"/>
</dbReference>
<organism evidence="2 3">
    <name type="scientific">Carpediemonas membranifera</name>
    <dbReference type="NCBI Taxonomy" id="201153"/>
    <lineage>
        <taxon>Eukaryota</taxon>
        <taxon>Metamonada</taxon>
        <taxon>Carpediemonas-like organisms</taxon>
        <taxon>Carpediemonas</taxon>
    </lineage>
</organism>
<sequence>MALHIEADVACGRAKYSPFFFLSTDAPLSPSYTASFVDDDEPDEHLDRIAGGMKTDAEIQAQTIDPDLPRLDAAFQVLSGTDFVLMVAWIHKLPSLYEEHGTTTFQRLYQGLMSFLDNVPDLDSVLALTETLTILLPKLTEEDAVKYVSPIVLKLIAFGPALQSTVFSLLGDVLTHHHPPTLITEYADIALVKGSSHNSHSNRVAAQRIIFHIAPYLSTRHPLWSKISELVTLALDDTSENVRIYAVRAITAFCNPNSALPAEAIGRTFISSIKRRMLSDESFGVHHAAIIALLAHAKRSTATELKEVVLTLAATFLDLLPSTGHSPRPSALIPMKVRLSAAEHTGAAVPGHLVHAVGELTALAPQPTHQSSAAGQGPDDKSYSMLAASFVSCLAEVVPGVSPDTFNPMDESIVAAFLYSLSMLPVPSLSETIAVHLPAYITSWGRHSCGGILCAALANLVQRPTPQLIRSVSSSLVFLVPVVSDPITTILPVFRRLISSLTTTAESIPTPPIARLGSPARLLLQAYEPAPAALRPIAQAIYNLPDPSERNSLTDSLLGQLETAEAAIPVSDWRLRASLYRHLGPMVSLRRFTTLQPHITRALRCVEQDPFPAKEAATHFIMALLCGCPISSLHHETRARWATLTARASGYQRRVFFLDSLFIMQHYLSPVYIYRHFGKHITTLAHDPCPNVRAKVAALLPAFKVLLILPTMSPSLLLINQASSTLTMDPDKTVYEVARASKADMIDLPVRLTLQHDESLKCTLNQQIHEALLAKLCVLNKTAIRETKATINSGSRARGLSDLRFPPDLISPPYDPPTTVSGFIAAHKKLQGRDFDTTSLVQQLTELDLELSHASFQNPVRYFGQKSAASTAATPSFEDSRVRKSRRTGSTTTELKVRAMPRPGARSPRAGTELSPRKGGHGRRVAMK</sequence>
<feature type="compositionally biased region" description="Basic residues" evidence="1">
    <location>
        <begin position="918"/>
        <end position="928"/>
    </location>
</feature>
<dbReference type="PANTHER" id="PTHR21467:SF0">
    <property type="entry name" value="SERINE_THREONINE-PROTEIN PHOSPHATASE 4 REGULATORY SUBUNIT 4"/>
    <property type="match status" value="1"/>
</dbReference>
<dbReference type="AlphaFoldDB" id="A0A8J6E0X0"/>
<evidence type="ECO:0000313" key="2">
    <source>
        <dbReference type="EMBL" id="KAG9389872.1"/>
    </source>
</evidence>
<gene>
    <name evidence="2" type="ORF">J8273_8555</name>
</gene>
<dbReference type="EMBL" id="JAHDYR010000067">
    <property type="protein sequence ID" value="KAG9389872.1"/>
    <property type="molecule type" value="Genomic_DNA"/>
</dbReference>
<protein>
    <submittedName>
        <fullName evidence="2">Uncharacterized protein</fullName>
    </submittedName>
</protein>
<proteinExistence type="predicted"/>
<evidence type="ECO:0000313" key="3">
    <source>
        <dbReference type="Proteomes" id="UP000717585"/>
    </source>
</evidence>
<dbReference type="SUPFAM" id="SSF48371">
    <property type="entry name" value="ARM repeat"/>
    <property type="match status" value="1"/>
</dbReference>
<keyword evidence="3" id="KW-1185">Reference proteome</keyword>
<feature type="region of interest" description="Disordered" evidence="1">
    <location>
        <begin position="867"/>
        <end position="928"/>
    </location>
</feature>
<comment type="caution">
    <text evidence="2">The sequence shown here is derived from an EMBL/GenBank/DDBJ whole genome shotgun (WGS) entry which is preliminary data.</text>
</comment>
<dbReference type="PANTHER" id="PTHR21467">
    <property type="entry name" value="PROTEIN PHOSPHATASE 4 REGULATORY SUBUNIT 4 PPP4R4"/>
    <property type="match status" value="1"/>
</dbReference>
<dbReference type="InterPro" id="IPR011989">
    <property type="entry name" value="ARM-like"/>
</dbReference>
<reference evidence="2" key="1">
    <citation type="submission" date="2021-05" db="EMBL/GenBank/DDBJ databases">
        <title>A free-living protist that lacks canonical eukaryotic 1 DNA replication and segregation systems.</title>
        <authorList>
            <person name="Salas-Leiva D.E."/>
            <person name="Tromer E.C."/>
            <person name="Curtis B.A."/>
            <person name="Jerlstrom-Hultqvist J."/>
            <person name="Kolisko M."/>
            <person name="Yi Z."/>
            <person name="Salas-Leiva J.S."/>
            <person name="Gallot-Lavallee L."/>
            <person name="Kops G.J.P.L."/>
            <person name="Archibald J.M."/>
            <person name="Simpson A.G.B."/>
            <person name="Roger A.J."/>
        </authorList>
    </citation>
    <scope>NUCLEOTIDE SEQUENCE</scope>
    <source>
        <strain evidence="2">BICM</strain>
    </source>
</reference>
<dbReference type="Gene3D" id="1.25.10.10">
    <property type="entry name" value="Leucine-rich Repeat Variant"/>
    <property type="match status" value="1"/>
</dbReference>
<dbReference type="InterPro" id="IPR016024">
    <property type="entry name" value="ARM-type_fold"/>
</dbReference>